<evidence type="ECO:0000256" key="1">
    <source>
        <dbReference type="SAM" id="MobiDB-lite"/>
    </source>
</evidence>
<sequence length="302" mass="33144">MKDWKVDGGGTVERRYETKKPMKKWFEKKRKAEMTLEKSRRMEERTGNRADKGENKDALSQFLDARLQETKTQSHPPYTLVSAAVLRKHLSASRRILILDASNEQTCNEPTIPRLRVSNTRLAQAASGCAPSVEVLPISNVAANKAECGNTAKMHGPSSLAGSYNKRLGTSRKWLRASVEVLPISDVAANKAECGNTAKMRAPTSLAGSYDTSVWGKESLPSAPHWMSLGSDSETKRISFLLTLSHTLLTPSQLHTGSLNTLQFPKKPPETGYVRTLACLPWKKLGECVLNSAFPGTTAFSG</sequence>
<dbReference type="Proteomes" id="UP000053105">
    <property type="component" value="Unassembled WGS sequence"/>
</dbReference>
<feature type="region of interest" description="Disordered" evidence="1">
    <location>
        <begin position="1"/>
        <end position="20"/>
    </location>
</feature>
<protein>
    <submittedName>
        <fullName evidence="2">Uncharacterized protein</fullName>
    </submittedName>
</protein>
<dbReference type="EMBL" id="KQ435828">
    <property type="protein sequence ID" value="KOX71900.1"/>
    <property type="molecule type" value="Genomic_DNA"/>
</dbReference>
<name>A0A0M8ZVD4_9HYME</name>
<feature type="region of interest" description="Disordered" evidence="1">
    <location>
        <begin position="29"/>
        <end position="56"/>
    </location>
</feature>
<organism evidence="2 3">
    <name type="scientific">Melipona quadrifasciata</name>
    <dbReference type="NCBI Taxonomy" id="166423"/>
    <lineage>
        <taxon>Eukaryota</taxon>
        <taxon>Metazoa</taxon>
        <taxon>Ecdysozoa</taxon>
        <taxon>Arthropoda</taxon>
        <taxon>Hexapoda</taxon>
        <taxon>Insecta</taxon>
        <taxon>Pterygota</taxon>
        <taxon>Neoptera</taxon>
        <taxon>Endopterygota</taxon>
        <taxon>Hymenoptera</taxon>
        <taxon>Apocrita</taxon>
        <taxon>Aculeata</taxon>
        <taxon>Apoidea</taxon>
        <taxon>Anthophila</taxon>
        <taxon>Apidae</taxon>
        <taxon>Melipona</taxon>
    </lineage>
</organism>
<evidence type="ECO:0000313" key="3">
    <source>
        <dbReference type="Proteomes" id="UP000053105"/>
    </source>
</evidence>
<proteinExistence type="predicted"/>
<accession>A0A0M8ZVD4</accession>
<keyword evidence="3" id="KW-1185">Reference proteome</keyword>
<gene>
    <name evidence="2" type="ORF">WN51_03045</name>
</gene>
<evidence type="ECO:0000313" key="2">
    <source>
        <dbReference type="EMBL" id="KOX71900.1"/>
    </source>
</evidence>
<feature type="compositionally biased region" description="Basic and acidic residues" evidence="1">
    <location>
        <begin position="30"/>
        <end position="56"/>
    </location>
</feature>
<reference evidence="2 3" key="1">
    <citation type="submission" date="2015-07" db="EMBL/GenBank/DDBJ databases">
        <title>The genome of Melipona quadrifasciata.</title>
        <authorList>
            <person name="Pan H."/>
            <person name="Kapheim K."/>
        </authorList>
    </citation>
    <scope>NUCLEOTIDE SEQUENCE [LARGE SCALE GENOMIC DNA]</scope>
    <source>
        <strain evidence="2">0111107301</strain>
        <tissue evidence="2">Whole body</tissue>
    </source>
</reference>
<dbReference type="AlphaFoldDB" id="A0A0M8ZVD4"/>